<proteinExistence type="predicted"/>
<dbReference type="InterPro" id="IPR017441">
    <property type="entry name" value="Protein_kinase_ATP_BS"/>
</dbReference>
<feature type="binding site" evidence="6">
    <location>
        <position position="212"/>
    </location>
    <ligand>
        <name>ATP</name>
        <dbReference type="ChEBI" id="CHEBI:30616"/>
    </ligand>
</feature>
<evidence type="ECO:0000313" key="10">
    <source>
        <dbReference type="EMBL" id="EFH88293.1"/>
    </source>
</evidence>
<dbReference type="SMART" id="SM00240">
    <property type="entry name" value="FHA"/>
    <property type="match status" value="1"/>
</dbReference>
<dbReference type="InParanoid" id="D6TDE8"/>
<dbReference type="Gene3D" id="2.60.200.20">
    <property type="match status" value="1"/>
</dbReference>
<protein>
    <submittedName>
        <fullName evidence="10">Serine/threonine protein kinase with FHA domain</fullName>
    </submittedName>
</protein>
<dbReference type="GO" id="GO:0004674">
    <property type="term" value="F:protein serine/threonine kinase activity"/>
    <property type="evidence" value="ECO:0007669"/>
    <property type="project" value="UniProtKB-KW"/>
</dbReference>
<evidence type="ECO:0000313" key="11">
    <source>
        <dbReference type="Proteomes" id="UP000004508"/>
    </source>
</evidence>
<dbReference type="InterPro" id="IPR008984">
    <property type="entry name" value="SMAD_FHA_dom_sf"/>
</dbReference>
<dbReference type="Gene3D" id="1.10.510.10">
    <property type="entry name" value="Transferase(Phosphotransferase) domain 1"/>
    <property type="match status" value="1"/>
</dbReference>
<evidence type="ECO:0000256" key="1">
    <source>
        <dbReference type="ARBA" id="ARBA00022527"/>
    </source>
</evidence>
<dbReference type="CDD" id="cd00060">
    <property type="entry name" value="FHA"/>
    <property type="match status" value="1"/>
</dbReference>
<sequence length="460" mass="50253">MPGKLTLTITAGPNAGKAFVFEKHDTLLFGRMDDCHACLPEDQQISRHHFLLEVNPPESRLRDLGSRNGTSINGQRYGGPARHETPEEGAKRKSPQVDLSDGDEIQVGRTILQVRVEESPASVASLHCQHCGKEIPASREAAGQQASFCQSCQQPLAQNPSEAITVGAHTPPSDQQAFALSDYTLGTLLGMGGMGAVYLARHKQTGEQVAVKVMRSKRQVDEQARQQFLREIGITRTFQHPHLVQFLGSGSQGEEFYCVLEYCEGGSVADLMQRRGGRLQLAEAAPLLLQALEGLTYVHAQGFVHRDLKPQNILLAGKKGQWSARLSDLGLAKSFEQAGLSGMTATGDYAGSFPFTPREQVINFKYVKPDCDVWAMGATCYYLLTGAYPRDHQGKDPLLVILEGDIIPLRQRGIPLPSSVVEVIERALASKASERYQHAGQMYEALVKALAEAKNSNAYS</sequence>
<evidence type="ECO:0000256" key="5">
    <source>
        <dbReference type="ARBA" id="ARBA00022840"/>
    </source>
</evidence>
<keyword evidence="2" id="KW-0808">Transferase</keyword>
<organism evidence="10 11">
    <name type="scientific">Ktedonobacter racemifer DSM 44963</name>
    <dbReference type="NCBI Taxonomy" id="485913"/>
    <lineage>
        <taxon>Bacteria</taxon>
        <taxon>Bacillati</taxon>
        <taxon>Chloroflexota</taxon>
        <taxon>Ktedonobacteria</taxon>
        <taxon>Ktedonobacterales</taxon>
        <taxon>Ktedonobacteraceae</taxon>
        <taxon>Ktedonobacter</taxon>
    </lineage>
</organism>
<dbReference type="eggNOG" id="COG0515">
    <property type="taxonomic scope" value="Bacteria"/>
</dbReference>
<dbReference type="Proteomes" id="UP000004508">
    <property type="component" value="Unassembled WGS sequence"/>
</dbReference>
<dbReference type="PROSITE" id="PS00107">
    <property type="entry name" value="PROTEIN_KINASE_ATP"/>
    <property type="match status" value="1"/>
</dbReference>
<dbReference type="PANTHER" id="PTHR24350">
    <property type="entry name" value="SERINE/THREONINE-PROTEIN KINASE IAL-RELATED"/>
    <property type="match status" value="1"/>
</dbReference>
<dbReference type="InterPro" id="IPR030616">
    <property type="entry name" value="Aur-like"/>
</dbReference>
<evidence type="ECO:0000256" key="6">
    <source>
        <dbReference type="PROSITE-ProRule" id="PRU10141"/>
    </source>
</evidence>
<dbReference type="Pfam" id="PF00069">
    <property type="entry name" value="Pkinase"/>
    <property type="match status" value="1"/>
</dbReference>
<dbReference type="CDD" id="cd14014">
    <property type="entry name" value="STKc_PknB_like"/>
    <property type="match status" value="1"/>
</dbReference>
<dbReference type="SUPFAM" id="SSF49879">
    <property type="entry name" value="SMAD/FHA domain"/>
    <property type="match status" value="1"/>
</dbReference>
<dbReference type="FunFam" id="3.30.200.20:FF:000042">
    <property type="entry name" value="Aurora kinase A"/>
    <property type="match status" value="1"/>
</dbReference>
<dbReference type="eggNOG" id="COG1716">
    <property type="taxonomic scope" value="Bacteria"/>
</dbReference>
<evidence type="ECO:0000256" key="4">
    <source>
        <dbReference type="ARBA" id="ARBA00022777"/>
    </source>
</evidence>
<dbReference type="InterPro" id="IPR008271">
    <property type="entry name" value="Ser/Thr_kinase_AS"/>
</dbReference>
<accession>D6TDE8</accession>
<evidence type="ECO:0000256" key="2">
    <source>
        <dbReference type="ARBA" id="ARBA00022679"/>
    </source>
</evidence>
<reference evidence="10 11" key="1">
    <citation type="journal article" date="2011" name="Stand. Genomic Sci.">
        <title>Non-contiguous finished genome sequence and contextual data of the filamentous soil bacterium Ktedonobacter racemifer type strain (SOSP1-21).</title>
        <authorList>
            <person name="Chang Y.J."/>
            <person name="Land M."/>
            <person name="Hauser L."/>
            <person name="Chertkov O."/>
            <person name="Del Rio T.G."/>
            <person name="Nolan M."/>
            <person name="Copeland A."/>
            <person name="Tice H."/>
            <person name="Cheng J.F."/>
            <person name="Lucas S."/>
            <person name="Han C."/>
            <person name="Goodwin L."/>
            <person name="Pitluck S."/>
            <person name="Ivanova N."/>
            <person name="Ovchinikova G."/>
            <person name="Pati A."/>
            <person name="Chen A."/>
            <person name="Palaniappan K."/>
            <person name="Mavromatis K."/>
            <person name="Liolios K."/>
            <person name="Brettin T."/>
            <person name="Fiebig A."/>
            <person name="Rohde M."/>
            <person name="Abt B."/>
            <person name="Goker M."/>
            <person name="Detter J.C."/>
            <person name="Woyke T."/>
            <person name="Bristow J."/>
            <person name="Eisen J.A."/>
            <person name="Markowitz V."/>
            <person name="Hugenholtz P."/>
            <person name="Kyrpides N.C."/>
            <person name="Klenk H.P."/>
            <person name="Lapidus A."/>
        </authorList>
    </citation>
    <scope>NUCLEOTIDE SEQUENCE [LARGE SCALE GENOMIC DNA]</scope>
    <source>
        <strain evidence="11">DSM 44963</strain>
    </source>
</reference>
<feature type="region of interest" description="Disordered" evidence="7">
    <location>
        <begin position="59"/>
        <end position="103"/>
    </location>
</feature>
<dbReference type="STRING" id="485913.Krac_9720"/>
<feature type="compositionally biased region" description="Basic and acidic residues" evidence="7">
    <location>
        <begin position="81"/>
        <end position="91"/>
    </location>
</feature>
<keyword evidence="11" id="KW-1185">Reference proteome</keyword>
<evidence type="ECO:0000259" key="9">
    <source>
        <dbReference type="PROSITE" id="PS50011"/>
    </source>
</evidence>
<dbReference type="PROSITE" id="PS00108">
    <property type="entry name" value="PROTEIN_KINASE_ST"/>
    <property type="match status" value="1"/>
</dbReference>
<dbReference type="SMART" id="SM00220">
    <property type="entry name" value="S_TKc"/>
    <property type="match status" value="1"/>
</dbReference>
<comment type="caution">
    <text evidence="10">The sequence shown here is derived from an EMBL/GenBank/DDBJ whole genome shotgun (WGS) entry which is preliminary data.</text>
</comment>
<feature type="domain" description="FHA" evidence="8">
    <location>
        <begin position="27"/>
        <end position="77"/>
    </location>
</feature>
<dbReference type="Pfam" id="PF00498">
    <property type="entry name" value="FHA"/>
    <property type="match status" value="1"/>
</dbReference>
<feature type="domain" description="Protein kinase" evidence="9">
    <location>
        <begin position="183"/>
        <end position="447"/>
    </location>
</feature>
<dbReference type="GO" id="GO:0005524">
    <property type="term" value="F:ATP binding"/>
    <property type="evidence" value="ECO:0007669"/>
    <property type="project" value="UniProtKB-UniRule"/>
</dbReference>
<keyword evidence="3 6" id="KW-0547">Nucleotide-binding</keyword>
<dbReference type="InterPro" id="IPR000719">
    <property type="entry name" value="Prot_kinase_dom"/>
</dbReference>
<dbReference type="EMBL" id="ADVG01000001">
    <property type="protein sequence ID" value="EFH88293.1"/>
    <property type="molecule type" value="Genomic_DNA"/>
</dbReference>
<gene>
    <name evidence="10" type="ORF">Krac_9720</name>
</gene>
<dbReference type="InterPro" id="IPR000253">
    <property type="entry name" value="FHA_dom"/>
</dbReference>
<keyword evidence="1 10" id="KW-0723">Serine/threonine-protein kinase</keyword>
<dbReference type="SUPFAM" id="SSF56112">
    <property type="entry name" value="Protein kinase-like (PK-like)"/>
    <property type="match status" value="1"/>
</dbReference>
<dbReference type="InterPro" id="IPR011009">
    <property type="entry name" value="Kinase-like_dom_sf"/>
</dbReference>
<evidence type="ECO:0000259" key="8">
    <source>
        <dbReference type="PROSITE" id="PS50006"/>
    </source>
</evidence>
<name>D6TDE8_KTERA</name>
<evidence type="ECO:0000256" key="7">
    <source>
        <dbReference type="SAM" id="MobiDB-lite"/>
    </source>
</evidence>
<dbReference type="AlphaFoldDB" id="D6TDE8"/>
<evidence type="ECO:0000256" key="3">
    <source>
        <dbReference type="ARBA" id="ARBA00022741"/>
    </source>
</evidence>
<dbReference type="OrthoDB" id="583109at2"/>
<dbReference type="RefSeq" id="WP_007904161.1">
    <property type="nucleotide sequence ID" value="NZ_ADVG01000001.1"/>
</dbReference>
<dbReference type="PROSITE" id="PS50011">
    <property type="entry name" value="PROTEIN_KINASE_DOM"/>
    <property type="match status" value="1"/>
</dbReference>
<keyword evidence="5 6" id="KW-0067">ATP-binding</keyword>
<dbReference type="PROSITE" id="PS50006">
    <property type="entry name" value="FHA_DOMAIN"/>
    <property type="match status" value="1"/>
</dbReference>
<keyword evidence="4 10" id="KW-0418">Kinase</keyword>